<dbReference type="AlphaFoldDB" id="A0A1H6F3D5"/>
<proteinExistence type="predicted"/>
<dbReference type="EC" id="6.3.2.10" evidence="5"/>
<keyword evidence="3" id="KW-0067">ATP-binding</keyword>
<keyword evidence="1 5" id="KW-0436">Ligase</keyword>
<protein>
    <submittedName>
        <fullName evidence="5">UDP-N-acetylmuramoyl-tripeptide--D-alanyl-D-alanine ligase</fullName>
        <ecNumber evidence="5">6.3.2.10</ecNumber>
    </submittedName>
</protein>
<dbReference type="InterPro" id="IPR036615">
    <property type="entry name" value="Mur_ligase_C_dom_sf"/>
</dbReference>
<keyword evidence="2" id="KW-0547">Nucleotide-binding</keyword>
<reference evidence="5 6" key="1">
    <citation type="submission" date="2016-10" db="EMBL/GenBank/DDBJ databases">
        <authorList>
            <person name="de Groot N.N."/>
        </authorList>
    </citation>
    <scope>NUCLEOTIDE SEQUENCE [LARGE SCALE GENOMIC DNA]</scope>
    <source>
        <strain evidence="5">MBHS1</strain>
    </source>
</reference>
<organism evidence="5 6">
    <name type="scientific">Candidatus Venteria ishoeyi</name>
    <dbReference type="NCBI Taxonomy" id="1899563"/>
    <lineage>
        <taxon>Bacteria</taxon>
        <taxon>Pseudomonadati</taxon>
        <taxon>Pseudomonadota</taxon>
        <taxon>Gammaproteobacteria</taxon>
        <taxon>Thiotrichales</taxon>
        <taxon>Thiotrichaceae</taxon>
        <taxon>Venteria</taxon>
    </lineage>
</organism>
<evidence type="ECO:0000313" key="6">
    <source>
        <dbReference type="Proteomes" id="UP000236724"/>
    </source>
</evidence>
<dbReference type="PANTHER" id="PTHR43024:SF1">
    <property type="entry name" value="UDP-N-ACETYLMURAMOYL-TRIPEPTIDE--D-ALANYL-D-ALANINE LIGASE"/>
    <property type="match status" value="1"/>
</dbReference>
<dbReference type="Pfam" id="PF02875">
    <property type="entry name" value="Mur_ligase_C"/>
    <property type="match status" value="1"/>
</dbReference>
<evidence type="ECO:0000259" key="4">
    <source>
        <dbReference type="Pfam" id="PF02875"/>
    </source>
</evidence>
<dbReference type="Gene3D" id="3.90.190.20">
    <property type="entry name" value="Mur ligase, C-terminal domain"/>
    <property type="match status" value="1"/>
</dbReference>
<evidence type="ECO:0000313" key="5">
    <source>
        <dbReference type="EMBL" id="SEH04667.1"/>
    </source>
</evidence>
<evidence type="ECO:0000256" key="1">
    <source>
        <dbReference type="ARBA" id="ARBA00022598"/>
    </source>
</evidence>
<dbReference type="Proteomes" id="UP000236724">
    <property type="component" value="Unassembled WGS sequence"/>
</dbReference>
<evidence type="ECO:0000256" key="3">
    <source>
        <dbReference type="ARBA" id="ARBA00022840"/>
    </source>
</evidence>
<dbReference type="EMBL" id="FMSV02000072">
    <property type="protein sequence ID" value="SEH04667.1"/>
    <property type="molecule type" value="Genomic_DNA"/>
</dbReference>
<name>A0A1H6F3D5_9GAMM</name>
<dbReference type="SUPFAM" id="SSF53244">
    <property type="entry name" value="MurD-like peptide ligases, peptide-binding domain"/>
    <property type="match status" value="1"/>
</dbReference>
<evidence type="ECO:0000256" key="2">
    <source>
        <dbReference type="ARBA" id="ARBA00022741"/>
    </source>
</evidence>
<dbReference type="InterPro" id="IPR004101">
    <property type="entry name" value="Mur_ligase_C"/>
</dbReference>
<keyword evidence="6" id="KW-1185">Reference proteome</keyword>
<gene>
    <name evidence="5" type="primary">murF</name>
    <name evidence="5" type="ORF">MBHS_00516</name>
</gene>
<feature type="domain" description="Mur ligase C-terminal" evidence="4">
    <location>
        <begin position="3"/>
        <end position="122"/>
    </location>
</feature>
<dbReference type="PANTHER" id="PTHR43024">
    <property type="entry name" value="UDP-N-ACETYLMURAMOYL-TRIPEPTIDE--D-ALANYL-D-ALANINE LIGASE"/>
    <property type="match status" value="1"/>
</dbReference>
<dbReference type="GO" id="GO:0005524">
    <property type="term" value="F:ATP binding"/>
    <property type="evidence" value="ECO:0007669"/>
    <property type="project" value="UniProtKB-KW"/>
</dbReference>
<dbReference type="InterPro" id="IPR051046">
    <property type="entry name" value="MurCDEF_CellWall_CoF430Synth"/>
</dbReference>
<dbReference type="GO" id="GO:0047480">
    <property type="term" value="F:UDP-N-acetylmuramoyl-tripeptide-D-alanyl-D-alanine ligase activity"/>
    <property type="evidence" value="ECO:0007669"/>
    <property type="project" value="UniProtKB-EC"/>
</dbReference>
<accession>A0A1H6F3D5</accession>
<sequence>MAGRLQAQAGLRNSRIFDDSYNANPGSLKAGLNVLANCPTPRRLVLGDMLELGEQAQELHAQVGQLAKQAGIERVLTLGELSLAATENFGSNAQHFSDKTALIAHLQQTLPENCQVLIKGSRGSAMEQVVRQLKIEPENG</sequence>